<evidence type="ECO:0000313" key="6">
    <source>
        <dbReference type="EMBL" id="AIK66576.1"/>
    </source>
</evidence>
<dbReference type="EMBL" id="KJ829523">
    <property type="protein sequence ID" value="AIK66576.1"/>
    <property type="molecule type" value="Genomic_DNA"/>
</dbReference>
<dbReference type="NCBIfam" id="TIGR00013">
    <property type="entry name" value="taut"/>
    <property type="match status" value="1"/>
</dbReference>
<feature type="domain" description="4-oxalocrotonate tautomerase-like" evidence="5">
    <location>
        <begin position="2"/>
        <end position="59"/>
    </location>
</feature>
<keyword evidence="2 4" id="KW-0413">Isomerase</keyword>
<dbReference type="AlphaFoldDB" id="A0A076YLH5"/>
<evidence type="ECO:0000256" key="4">
    <source>
        <dbReference type="RuleBase" id="RU362032"/>
    </source>
</evidence>
<reference evidence="6" key="1">
    <citation type="submission" date="2014-04" db="EMBL/GenBank/DDBJ databases">
        <title>Isolation and characterization of a novel Arhodomonas sp. strain Seminole and its Genetic Potential to Degrade Hydrocarbons at high salinity.</title>
        <authorList>
            <person name="Dalvi S."/>
            <person name="Nicholson C.A."/>
            <person name="Najar F.Z."/>
            <person name="Roe B.A."/>
            <person name="Canaan P."/>
            <person name="Hartson S.D."/>
            <person name="Fathepure B.Z."/>
        </authorList>
    </citation>
    <scope>NUCLEOTIDE SEQUENCE</scope>
    <source>
        <strain evidence="6">Seminole</strain>
    </source>
</reference>
<dbReference type="PANTHER" id="PTHR35530:SF1">
    <property type="entry name" value="2-HYDROXYMUCONATE TAUTOMERASE"/>
    <property type="match status" value="1"/>
</dbReference>
<organism evidence="6">
    <name type="scientific">Arhodomonas sp. Seminole</name>
    <dbReference type="NCBI Taxonomy" id="1204713"/>
    <lineage>
        <taxon>Bacteria</taxon>
        <taxon>Pseudomonadati</taxon>
        <taxon>Pseudomonadota</taxon>
        <taxon>Gammaproteobacteria</taxon>
        <taxon>Chromatiales</taxon>
        <taxon>Ectothiorhodospiraceae</taxon>
        <taxon>Arhodomonas</taxon>
    </lineage>
</organism>
<evidence type="ECO:0000256" key="3">
    <source>
        <dbReference type="PIRSR" id="PIRSR618191-1"/>
    </source>
</evidence>
<dbReference type="InterPro" id="IPR018191">
    <property type="entry name" value="4-OT"/>
</dbReference>
<dbReference type="InterPro" id="IPR014347">
    <property type="entry name" value="Tautomerase/MIF_sf"/>
</dbReference>
<dbReference type="Pfam" id="PF01361">
    <property type="entry name" value="Tautomerase"/>
    <property type="match status" value="1"/>
</dbReference>
<proteinExistence type="inferred from homology"/>
<dbReference type="GO" id="GO:0016853">
    <property type="term" value="F:isomerase activity"/>
    <property type="evidence" value="ECO:0007669"/>
    <property type="project" value="UniProtKB-UniRule"/>
</dbReference>
<dbReference type="SUPFAM" id="SSF55331">
    <property type="entry name" value="Tautomerase/MIF"/>
    <property type="match status" value="1"/>
</dbReference>
<evidence type="ECO:0000256" key="2">
    <source>
        <dbReference type="ARBA" id="ARBA00023235"/>
    </source>
</evidence>
<feature type="active site" description="Proton acceptor; via imino nitrogen" evidence="3">
    <location>
        <position position="2"/>
    </location>
</feature>
<evidence type="ECO:0000259" key="5">
    <source>
        <dbReference type="Pfam" id="PF01361"/>
    </source>
</evidence>
<protein>
    <recommendedName>
        <fullName evidence="4">Tautomerase</fullName>
        <ecNumber evidence="4">5.3.2.-</ecNumber>
    </recommendedName>
</protein>
<dbReference type="Gene3D" id="3.30.429.10">
    <property type="entry name" value="Macrophage Migration Inhibitory Factor"/>
    <property type="match status" value="1"/>
</dbReference>
<dbReference type="InterPro" id="IPR004370">
    <property type="entry name" value="4-OT-like_dom"/>
</dbReference>
<accession>A0A076YLH5</accession>
<dbReference type="EC" id="5.3.2.-" evidence="4"/>
<sequence>MPIAHLSILEGRPKEKRVALIRNVTHAIAESLDVPAERVRVVVQEVPLDHWGIGGKTAEERRRDGGG</sequence>
<comment type="similarity">
    <text evidence="1 4">Belongs to the 4-oxalocrotonate tautomerase family.</text>
</comment>
<dbReference type="NCBIfam" id="NF002524">
    <property type="entry name" value="PRK01964.1"/>
    <property type="match status" value="1"/>
</dbReference>
<dbReference type="PANTHER" id="PTHR35530">
    <property type="entry name" value="TAUTOMERASE-RELATED"/>
    <property type="match status" value="1"/>
</dbReference>
<name>A0A076YLH5_9GAMM</name>
<evidence type="ECO:0000256" key="1">
    <source>
        <dbReference type="ARBA" id="ARBA00006723"/>
    </source>
</evidence>